<accession>A0A4V6ANR8</accession>
<reference evidence="2 3" key="1">
    <citation type="submission" date="2019-01" db="EMBL/GenBank/DDBJ databases">
        <title>Genome Assembly of Collichthys lucidus.</title>
        <authorList>
            <person name="Cai M."/>
            <person name="Xiao S."/>
        </authorList>
    </citation>
    <scope>NUCLEOTIDE SEQUENCE [LARGE SCALE GENOMIC DNA]</scope>
    <source>
        <strain evidence="2">JT15FE1705JMU</strain>
        <tissue evidence="2">Muscle</tissue>
    </source>
</reference>
<proteinExistence type="predicted"/>
<evidence type="ECO:0000259" key="1">
    <source>
        <dbReference type="Pfam" id="PF07714"/>
    </source>
</evidence>
<dbReference type="GO" id="GO:0004672">
    <property type="term" value="F:protein kinase activity"/>
    <property type="evidence" value="ECO:0007669"/>
    <property type="project" value="InterPro"/>
</dbReference>
<gene>
    <name evidence="2" type="ORF">D9C73_007963</name>
</gene>
<sequence length="72" mass="8360">MKRFESPNILRMFGICVKDEEGPSPQFLIIMEYCDKGSLRQVLDSDCKLSWTRKAYMCLDAAKGLYRSVFND</sequence>
<dbReference type="SUPFAM" id="SSF56112">
    <property type="entry name" value="Protein kinase-like (PK-like)"/>
    <property type="match status" value="1"/>
</dbReference>
<dbReference type="Proteomes" id="UP000298787">
    <property type="component" value="Chromosome 7"/>
</dbReference>
<feature type="domain" description="Serine-threonine/tyrosine-protein kinase catalytic" evidence="1">
    <location>
        <begin position="1"/>
        <end position="65"/>
    </location>
</feature>
<evidence type="ECO:0000313" key="3">
    <source>
        <dbReference type="Proteomes" id="UP000298787"/>
    </source>
</evidence>
<keyword evidence="2" id="KW-0418">Kinase</keyword>
<dbReference type="Gene3D" id="3.30.200.20">
    <property type="entry name" value="Phosphorylase Kinase, domain 1"/>
    <property type="match status" value="1"/>
</dbReference>
<organism evidence="2 3">
    <name type="scientific">Collichthys lucidus</name>
    <name type="common">Big head croaker</name>
    <name type="synonym">Sciaena lucida</name>
    <dbReference type="NCBI Taxonomy" id="240159"/>
    <lineage>
        <taxon>Eukaryota</taxon>
        <taxon>Metazoa</taxon>
        <taxon>Chordata</taxon>
        <taxon>Craniata</taxon>
        <taxon>Vertebrata</taxon>
        <taxon>Euteleostomi</taxon>
        <taxon>Actinopterygii</taxon>
        <taxon>Neopterygii</taxon>
        <taxon>Teleostei</taxon>
        <taxon>Neoteleostei</taxon>
        <taxon>Acanthomorphata</taxon>
        <taxon>Eupercaria</taxon>
        <taxon>Sciaenidae</taxon>
        <taxon>Collichthys</taxon>
    </lineage>
</organism>
<dbReference type="STRING" id="240159.A0A4V6ANR8"/>
<name>A0A4V6ANR8_COLLU</name>
<protein>
    <submittedName>
        <fullName evidence="2">Mixed lineage kinase domain-like protein</fullName>
    </submittedName>
</protein>
<dbReference type="AlphaFoldDB" id="A0A4V6ANR8"/>
<keyword evidence="2" id="KW-0808">Transferase</keyword>
<evidence type="ECO:0000313" key="2">
    <source>
        <dbReference type="EMBL" id="TKS73882.1"/>
    </source>
</evidence>
<dbReference type="InterPro" id="IPR011009">
    <property type="entry name" value="Kinase-like_dom_sf"/>
</dbReference>
<keyword evidence="3" id="KW-1185">Reference proteome</keyword>
<dbReference type="Pfam" id="PF07714">
    <property type="entry name" value="PK_Tyr_Ser-Thr"/>
    <property type="match status" value="1"/>
</dbReference>
<dbReference type="InterPro" id="IPR001245">
    <property type="entry name" value="Ser-Thr/Tyr_kinase_cat_dom"/>
</dbReference>
<dbReference type="EMBL" id="CM014084">
    <property type="protein sequence ID" value="TKS73882.1"/>
    <property type="molecule type" value="Genomic_DNA"/>
</dbReference>